<evidence type="ECO:0000256" key="4">
    <source>
        <dbReference type="ARBA" id="ARBA00023136"/>
    </source>
</evidence>
<dbReference type="Gene3D" id="1.20.1070.10">
    <property type="entry name" value="Rhodopsin 7-helix transmembrane proteins"/>
    <property type="match status" value="1"/>
</dbReference>
<keyword evidence="2 5" id="KW-0812">Transmembrane</keyword>
<organism evidence="7 8">
    <name type="scientific">Bugula neritina</name>
    <name type="common">Brown bryozoan</name>
    <name type="synonym">Sertularia neritina</name>
    <dbReference type="NCBI Taxonomy" id="10212"/>
    <lineage>
        <taxon>Eukaryota</taxon>
        <taxon>Metazoa</taxon>
        <taxon>Spiralia</taxon>
        <taxon>Lophotrochozoa</taxon>
        <taxon>Bryozoa</taxon>
        <taxon>Gymnolaemata</taxon>
        <taxon>Cheilostomatida</taxon>
        <taxon>Flustrina</taxon>
        <taxon>Buguloidea</taxon>
        <taxon>Bugulidae</taxon>
        <taxon>Bugula</taxon>
    </lineage>
</organism>
<evidence type="ECO:0000256" key="3">
    <source>
        <dbReference type="ARBA" id="ARBA00022989"/>
    </source>
</evidence>
<accession>A0A7J7J0R8</accession>
<name>A0A7J7J0R8_BUGNE</name>
<feature type="transmembrane region" description="Helical" evidence="5">
    <location>
        <begin position="228"/>
        <end position="248"/>
    </location>
</feature>
<feature type="transmembrane region" description="Helical" evidence="5">
    <location>
        <begin position="172"/>
        <end position="200"/>
    </location>
</feature>
<dbReference type="Proteomes" id="UP000593567">
    <property type="component" value="Unassembled WGS sequence"/>
</dbReference>
<dbReference type="SUPFAM" id="SSF81321">
    <property type="entry name" value="Family A G protein-coupled receptor-like"/>
    <property type="match status" value="1"/>
</dbReference>
<comment type="caution">
    <text evidence="7">The sequence shown here is derived from an EMBL/GenBank/DDBJ whole genome shotgun (WGS) entry which is preliminary data.</text>
</comment>
<keyword evidence="8" id="KW-1185">Reference proteome</keyword>
<evidence type="ECO:0000256" key="5">
    <source>
        <dbReference type="SAM" id="Phobius"/>
    </source>
</evidence>
<keyword evidence="3 5" id="KW-1133">Transmembrane helix</keyword>
<dbReference type="Pfam" id="PF00001">
    <property type="entry name" value="7tm_1"/>
    <property type="match status" value="1"/>
</dbReference>
<feature type="transmembrane region" description="Helical" evidence="5">
    <location>
        <begin position="145"/>
        <end position="166"/>
    </location>
</feature>
<dbReference type="AlphaFoldDB" id="A0A7J7J0R8"/>
<comment type="subcellular location">
    <subcellularLocation>
        <location evidence="1">Membrane</location>
    </subcellularLocation>
</comment>
<feature type="transmembrane region" description="Helical" evidence="5">
    <location>
        <begin position="101"/>
        <end position="124"/>
    </location>
</feature>
<evidence type="ECO:0000313" key="8">
    <source>
        <dbReference type="Proteomes" id="UP000593567"/>
    </source>
</evidence>
<evidence type="ECO:0000256" key="1">
    <source>
        <dbReference type="ARBA" id="ARBA00004370"/>
    </source>
</evidence>
<reference evidence="7" key="1">
    <citation type="submission" date="2020-06" db="EMBL/GenBank/DDBJ databases">
        <title>Draft genome of Bugula neritina, a colonial animal packing powerful symbionts and potential medicines.</title>
        <authorList>
            <person name="Rayko M."/>
        </authorList>
    </citation>
    <scope>NUCLEOTIDE SEQUENCE [LARGE SCALE GENOMIC DNA]</scope>
    <source>
        <strain evidence="7">Kwan_BN1</strain>
    </source>
</reference>
<dbReference type="PANTHER" id="PTHR46641">
    <property type="entry name" value="FMRFAMIDE RECEPTOR-RELATED"/>
    <property type="match status" value="1"/>
</dbReference>
<keyword evidence="4 5" id="KW-0472">Membrane</keyword>
<gene>
    <name evidence="7" type="ORF">EB796_022416</name>
</gene>
<dbReference type="InterPro" id="IPR017452">
    <property type="entry name" value="GPCR_Rhodpsn_7TM"/>
</dbReference>
<protein>
    <submittedName>
        <fullName evidence="7">PSMD12</fullName>
    </submittedName>
</protein>
<proteinExistence type="predicted"/>
<dbReference type="InterPro" id="IPR000276">
    <property type="entry name" value="GPCR_Rhodpsn"/>
</dbReference>
<evidence type="ECO:0000259" key="6">
    <source>
        <dbReference type="PROSITE" id="PS50262"/>
    </source>
</evidence>
<feature type="domain" description="G-protein coupled receptors family 1 profile" evidence="6">
    <location>
        <begin position="37"/>
        <end position="292"/>
    </location>
</feature>
<dbReference type="PROSITE" id="PS50262">
    <property type="entry name" value="G_PROTEIN_RECEP_F1_2"/>
    <property type="match status" value="1"/>
</dbReference>
<dbReference type="GO" id="GO:0004930">
    <property type="term" value="F:G protein-coupled receptor activity"/>
    <property type="evidence" value="ECO:0007669"/>
    <property type="project" value="InterPro"/>
</dbReference>
<sequence>MNDIYSQVWTTETSAIPPDLAVEPELFKILCFLGTLGIILNILNIVTLSMSTEQVTYKILLGMTVADLLVNITLFCISIIFQTSPNTVKIYHIMPISLISILMRLFASISNWSAVLMATIRLLVVTFPLKAAIYASPKRVKVSIGLIYILCIGLQVLFYAMVAYWLGILSNFALLLYVFPILFEILPMAVCLVLTVMLLIQFGRAHAKAKNLVSQTQMDERVKEQRKLTFTSLLTLTFFIITYLPLVIHELIDLANMYSINASNRYPTTTHILSKVTLILQSCNHTGNFFIYITANSTLRKNFLQKFAKVKTAVCAGRTASSV</sequence>
<dbReference type="EMBL" id="VXIV02003244">
    <property type="protein sequence ID" value="KAF6019271.1"/>
    <property type="molecule type" value="Genomic_DNA"/>
</dbReference>
<dbReference type="GO" id="GO:0016020">
    <property type="term" value="C:membrane"/>
    <property type="evidence" value="ECO:0007669"/>
    <property type="project" value="UniProtKB-SubCell"/>
</dbReference>
<feature type="transmembrane region" description="Helical" evidence="5">
    <location>
        <begin position="26"/>
        <end position="47"/>
    </location>
</feature>
<feature type="transmembrane region" description="Helical" evidence="5">
    <location>
        <begin position="59"/>
        <end position="81"/>
    </location>
</feature>
<dbReference type="InterPro" id="IPR052954">
    <property type="entry name" value="GPCR-Ligand_Int"/>
</dbReference>
<evidence type="ECO:0000313" key="7">
    <source>
        <dbReference type="EMBL" id="KAF6019271.1"/>
    </source>
</evidence>
<evidence type="ECO:0000256" key="2">
    <source>
        <dbReference type="ARBA" id="ARBA00022692"/>
    </source>
</evidence>